<dbReference type="Proteomes" id="UP000278855">
    <property type="component" value="Unassembled WGS sequence"/>
</dbReference>
<dbReference type="Pfam" id="PF21155">
    <property type="entry name" value="VpsT-like_REC"/>
    <property type="match status" value="1"/>
</dbReference>
<reference evidence="6" key="3">
    <citation type="submission" date="2018-11" db="EMBL/GenBank/DDBJ databases">
        <authorList>
            <person name="Hwang Y.J."/>
            <person name="Hwang C.Y."/>
        </authorList>
    </citation>
    <scope>NUCLEOTIDE SEQUENCE</scope>
    <source>
        <strain evidence="6">R106</strain>
    </source>
</reference>
<dbReference type="InterPro" id="IPR049151">
    <property type="entry name" value="CsgD-like_REC"/>
</dbReference>
<dbReference type="SMART" id="SM00421">
    <property type="entry name" value="HTH_LUXR"/>
    <property type="match status" value="1"/>
</dbReference>
<evidence type="ECO:0000259" key="4">
    <source>
        <dbReference type="PROSITE" id="PS50043"/>
    </source>
</evidence>
<dbReference type="SUPFAM" id="SSF46894">
    <property type="entry name" value="C-terminal effector domain of the bipartite response regulators"/>
    <property type="match status" value="1"/>
</dbReference>
<dbReference type="GO" id="GO:0006355">
    <property type="term" value="P:regulation of DNA-templated transcription"/>
    <property type="evidence" value="ECO:0007669"/>
    <property type="project" value="InterPro"/>
</dbReference>
<evidence type="ECO:0000256" key="3">
    <source>
        <dbReference type="ARBA" id="ARBA00023163"/>
    </source>
</evidence>
<reference evidence="8" key="2">
    <citation type="submission" date="2018-11" db="EMBL/GenBank/DDBJ databases">
        <title>Shewanella sp. R106.</title>
        <authorList>
            <person name="Hwang Y.J."/>
            <person name="Hwang C.Y."/>
        </authorList>
    </citation>
    <scope>NUCLEOTIDE SEQUENCE [LARGE SCALE GENOMIC DNA]</scope>
    <source>
        <strain evidence="8">R106</strain>
    </source>
</reference>
<dbReference type="Pfam" id="PF00196">
    <property type="entry name" value="GerE"/>
    <property type="match status" value="1"/>
</dbReference>
<dbReference type="AlphaFoldDB" id="A0A3N4EC95"/>
<dbReference type="KEGG" id="spsr:EGC80_18610"/>
<dbReference type="CDD" id="cd06170">
    <property type="entry name" value="LuxR_C_like"/>
    <property type="match status" value="1"/>
</dbReference>
<accession>A0A3N4EC95</accession>
<evidence type="ECO:0000256" key="1">
    <source>
        <dbReference type="ARBA" id="ARBA00023015"/>
    </source>
</evidence>
<sequence length="222" mass="25794">MLKLTLVLVTKLTIQSRAFADLLKTSLDCETRFISNEMELENLDRALNPLLLVDVANLPNIDDRCWQIQFDTNLSQVHIVLLNTSKKFDKQDLLDWPNCCGIFPQSSSLVLLLQGMRKILAGEYWLPRTMMCQLLQHYRKEDIHPEQPMVSLTRRECDVLRLVTECKSNIDIANALFVSEHTVKSHLYKVFKKTEVKNRTQAANWAKDNPSAFKKLQRYDNK</sequence>
<keyword evidence="3" id="KW-0804">Transcription</keyword>
<organism evidence="6 8">
    <name type="scientific">Shewanella psychromarinicola</name>
    <dbReference type="NCBI Taxonomy" id="2487742"/>
    <lineage>
        <taxon>Bacteria</taxon>
        <taxon>Pseudomonadati</taxon>
        <taxon>Pseudomonadota</taxon>
        <taxon>Gammaproteobacteria</taxon>
        <taxon>Alteromonadales</taxon>
        <taxon>Shewanellaceae</taxon>
        <taxon>Shewanella</taxon>
    </lineage>
</organism>
<name>A0A3N4EC95_9GAMM</name>
<dbReference type="PROSITE" id="PS50043">
    <property type="entry name" value="HTH_LUXR_2"/>
    <property type="match status" value="1"/>
</dbReference>
<reference evidence="5 7" key="1">
    <citation type="submission" date="2018-11" db="EMBL/GenBank/DDBJ databases">
        <title>Shewanella sp. M2.</title>
        <authorList>
            <person name="Hwang Y.J."/>
            <person name="Hwang C.Y."/>
        </authorList>
    </citation>
    <scope>NUCLEOTIDE SEQUENCE [LARGE SCALE GENOMIC DNA]</scope>
    <source>
        <strain evidence="5 7">M2</strain>
    </source>
</reference>
<evidence type="ECO:0000313" key="6">
    <source>
        <dbReference type="EMBL" id="RPA34527.1"/>
    </source>
</evidence>
<dbReference type="EMBL" id="RKKB01000001">
    <property type="protein sequence ID" value="RPA34527.1"/>
    <property type="molecule type" value="Genomic_DNA"/>
</dbReference>
<dbReference type="FunFam" id="1.10.10.10:FF:000153">
    <property type="entry name" value="LuxR family transcriptional regulator"/>
    <property type="match status" value="1"/>
</dbReference>
<keyword evidence="1" id="KW-0805">Transcription regulation</keyword>
<keyword evidence="7" id="KW-1185">Reference proteome</keyword>
<dbReference type="Gene3D" id="3.40.50.2300">
    <property type="match status" value="1"/>
</dbReference>
<dbReference type="OrthoDB" id="561214at2"/>
<evidence type="ECO:0000256" key="2">
    <source>
        <dbReference type="ARBA" id="ARBA00023125"/>
    </source>
</evidence>
<dbReference type="PANTHER" id="PTHR44688:SF16">
    <property type="entry name" value="DNA-BINDING TRANSCRIPTIONAL ACTIVATOR DEVR_DOSR"/>
    <property type="match status" value="1"/>
</dbReference>
<evidence type="ECO:0000313" key="8">
    <source>
        <dbReference type="Proteomes" id="UP000278855"/>
    </source>
</evidence>
<dbReference type="InterPro" id="IPR036388">
    <property type="entry name" value="WH-like_DNA-bd_sf"/>
</dbReference>
<protein>
    <submittedName>
        <fullName evidence="6">Helix-turn-helix transcriptional regulator</fullName>
    </submittedName>
</protein>
<feature type="domain" description="HTH luxR-type" evidence="4">
    <location>
        <begin position="145"/>
        <end position="210"/>
    </location>
</feature>
<dbReference type="InterPro" id="IPR016032">
    <property type="entry name" value="Sig_transdc_resp-reg_C-effctor"/>
</dbReference>
<proteinExistence type="predicted"/>
<evidence type="ECO:0000313" key="7">
    <source>
        <dbReference type="Proteomes" id="UP000273778"/>
    </source>
</evidence>
<gene>
    <name evidence="6" type="ORF">EGC77_02260</name>
    <name evidence="5" type="ORF">EGC80_18610</name>
</gene>
<dbReference type="GO" id="GO:0003677">
    <property type="term" value="F:DNA binding"/>
    <property type="evidence" value="ECO:0007669"/>
    <property type="project" value="UniProtKB-KW"/>
</dbReference>
<dbReference type="Proteomes" id="UP000273778">
    <property type="component" value="Chromosome"/>
</dbReference>
<evidence type="ECO:0000313" key="5">
    <source>
        <dbReference type="EMBL" id="AZG36676.1"/>
    </source>
</evidence>
<dbReference type="Gene3D" id="1.10.10.10">
    <property type="entry name" value="Winged helix-like DNA-binding domain superfamily/Winged helix DNA-binding domain"/>
    <property type="match status" value="1"/>
</dbReference>
<dbReference type="PRINTS" id="PR00038">
    <property type="entry name" value="HTHLUXR"/>
</dbReference>
<keyword evidence="2" id="KW-0238">DNA-binding</keyword>
<dbReference type="EMBL" id="CP034073">
    <property type="protein sequence ID" value="AZG36676.1"/>
    <property type="molecule type" value="Genomic_DNA"/>
</dbReference>
<dbReference type="RefSeq" id="WP_124011725.1">
    <property type="nucleotide sequence ID" value="NZ_CP034073.1"/>
</dbReference>
<dbReference type="PANTHER" id="PTHR44688">
    <property type="entry name" value="DNA-BINDING TRANSCRIPTIONAL ACTIVATOR DEVR_DOSR"/>
    <property type="match status" value="1"/>
</dbReference>
<dbReference type="InterPro" id="IPR000792">
    <property type="entry name" value="Tscrpt_reg_LuxR_C"/>
</dbReference>